<keyword evidence="3" id="KW-1185">Reference proteome</keyword>
<dbReference type="Proteomes" id="UP000507245">
    <property type="component" value="Unassembled WGS sequence"/>
</dbReference>
<feature type="compositionally biased region" description="Basic and acidic residues" evidence="1">
    <location>
        <begin position="1"/>
        <end position="11"/>
    </location>
</feature>
<reference evidence="3" key="1">
    <citation type="journal article" date="2020" name="Genome Biol.">
        <title>Gamete binning: chromosome-level and haplotype-resolved genome assembly enabled by high-throughput single-cell sequencing of gamete genomes.</title>
        <authorList>
            <person name="Campoy J.A."/>
            <person name="Sun H."/>
            <person name="Goel M."/>
            <person name="Jiao W.-B."/>
            <person name="Folz-Donahue K."/>
            <person name="Wang N."/>
            <person name="Rubio M."/>
            <person name="Liu C."/>
            <person name="Kukat C."/>
            <person name="Ruiz D."/>
            <person name="Huettel B."/>
            <person name="Schneeberger K."/>
        </authorList>
    </citation>
    <scope>NUCLEOTIDE SEQUENCE [LARGE SCALE GENOMIC DNA]</scope>
    <source>
        <strain evidence="3">cv. Rojo Pasion</strain>
    </source>
</reference>
<feature type="compositionally biased region" description="Gly residues" evidence="1">
    <location>
        <begin position="104"/>
        <end position="117"/>
    </location>
</feature>
<protein>
    <submittedName>
        <fullName evidence="2">Uncharacterized protein</fullName>
    </submittedName>
</protein>
<evidence type="ECO:0000313" key="3">
    <source>
        <dbReference type="Proteomes" id="UP000507245"/>
    </source>
</evidence>
<gene>
    <name evidence="2" type="ORF">ORAREDHAP_LOCUS834</name>
</gene>
<evidence type="ECO:0000256" key="1">
    <source>
        <dbReference type="SAM" id="MobiDB-lite"/>
    </source>
</evidence>
<evidence type="ECO:0000313" key="2">
    <source>
        <dbReference type="EMBL" id="CAB4292442.1"/>
    </source>
</evidence>
<dbReference type="EMBL" id="CAEKKB010000001">
    <property type="protein sequence ID" value="CAB4292442.1"/>
    <property type="molecule type" value="Genomic_DNA"/>
</dbReference>
<feature type="region of interest" description="Disordered" evidence="1">
    <location>
        <begin position="103"/>
        <end position="140"/>
    </location>
</feature>
<feature type="region of interest" description="Disordered" evidence="1">
    <location>
        <begin position="1"/>
        <end position="84"/>
    </location>
</feature>
<feature type="compositionally biased region" description="Gly residues" evidence="1">
    <location>
        <begin position="128"/>
        <end position="140"/>
    </location>
</feature>
<sequence length="140" mass="14457">MQRPGREERQRTANANRGGSGCKLGGGRRGEMRAPERAGAAAQKRSGGGGKGWEQQGSRWTCGVTIRKREARGRRGGEKKPGLRTTIKCGVVGNLLGPARAGGARLGQGAKGKGTGPDGWHIDHSVGMGSGGWRAGGSGW</sequence>
<dbReference type="AlphaFoldDB" id="A0A6J5VX65"/>
<proteinExistence type="predicted"/>
<accession>A0A6J5VX65</accession>
<organism evidence="2 3">
    <name type="scientific">Prunus armeniaca</name>
    <name type="common">Apricot</name>
    <name type="synonym">Armeniaca vulgaris</name>
    <dbReference type="NCBI Taxonomy" id="36596"/>
    <lineage>
        <taxon>Eukaryota</taxon>
        <taxon>Viridiplantae</taxon>
        <taxon>Streptophyta</taxon>
        <taxon>Embryophyta</taxon>
        <taxon>Tracheophyta</taxon>
        <taxon>Spermatophyta</taxon>
        <taxon>Magnoliopsida</taxon>
        <taxon>eudicotyledons</taxon>
        <taxon>Gunneridae</taxon>
        <taxon>Pentapetalae</taxon>
        <taxon>rosids</taxon>
        <taxon>fabids</taxon>
        <taxon>Rosales</taxon>
        <taxon>Rosaceae</taxon>
        <taxon>Amygdaloideae</taxon>
        <taxon>Amygdaleae</taxon>
        <taxon>Prunus</taxon>
    </lineage>
</organism>
<feature type="compositionally biased region" description="Gly residues" evidence="1">
    <location>
        <begin position="18"/>
        <end position="27"/>
    </location>
</feature>
<name>A0A6J5VX65_PRUAR</name>